<reference evidence="1 2" key="1">
    <citation type="journal article" date="2012" name="PLoS Pathog.">
        <title>Diverse lifestyles and strategies of plant pathogenesis encoded in the genomes of eighteen Dothideomycetes fungi.</title>
        <authorList>
            <person name="Ohm R.A."/>
            <person name="Feau N."/>
            <person name="Henrissat B."/>
            <person name="Schoch C.L."/>
            <person name="Horwitz B.A."/>
            <person name="Barry K.W."/>
            <person name="Condon B.J."/>
            <person name="Copeland A.C."/>
            <person name="Dhillon B."/>
            <person name="Glaser F."/>
            <person name="Hesse C.N."/>
            <person name="Kosti I."/>
            <person name="LaButti K."/>
            <person name="Lindquist E.A."/>
            <person name="Lucas S."/>
            <person name="Salamov A.A."/>
            <person name="Bradshaw R.E."/>
            <person name="Ciuffetti L."/>
            <person name="Hamelin R.C."/>
            <person name="Kema G.H.J."/>
            <person name="Lawrence C."/>
            <person name="Scott J.A."/>
            <person name="Spatafora J.W."/>
            <person name="Turgeon B.G."/>
            <person name="de Wit P.J.G.M."/>
            <person name="Zhong S."/>
            <person name="Goodwin S.B."/>
            <person name="Grigoriev I.V."/>
        </authorList>
    </citation>
    <scope>NUCLEOTIDE SEQUENCE [LARGE SCALE GENOMIC DNA]</scope>
    <source>
        <strain evidence="1 2">CIRAD86</strain>
    </source>
</reference>
<name>M3BA21_PSEFD</name>
<sequence length="93" mass="10606">MFGGTCLRGVSYNWQGHRVHHRTASTARCRHTATMNHEREPGVRTASSRSARNEIVGHFMKPDEADSRSSSHPSLARDASTHRQLTYYWWPGL</sequence>
<dbReference type="EMBL" id="KB446556">
    <property type="protein sequence ID" value="EME86103.1"/>
    <property type="molecule type" value="Genomic_DNA"/>
</dbReference>
<dbReference type="HOGENOM" id="CLU_2400629_0_0_1"/>
<organism evidence="1 2">
    <name type="scientific">Pseudocercospora fijiensis (strain CIRAD86)</name>
    <name type="common">Black leaf streak disease fungus</name>
    <name type="synonym">Mycosphaerella fijiensis</name>
    <dbReference type="NCBI Taxonomy" id="383855"/>
    <lineage>
        <taxon>Eukaryota</taxon>
        <taxon>Fungi</taxon>
        <taxon>Dikarya</taxon>
        <taxon>Ascomycota</taxon>
        <taxon>Pezizomycotina</taxon>
        <taxon>Dothideomycetes</taxon>
        <taxon>Dothideomycetidae</taxon>
        <taxon>Mycosphaerellales</taxon>
        <taxon>Mycosphaerellaceae</taxon>
        <taxon>Pseudocercospora</taxon>
    </lineage>
</organism>
<dbReference type="GeneID" id="19332717"/>
<dbReference type="AlphaFoldDB" id="M3BA21"/>
<proteinExistence type="predicted"/>
<dbReference type="VEuPathDB" id="FungiDB:MYCFIDRAFT_171908"/>
<evidence type="ECO:0000313" key="1">
    <source>
        <dbReference type="EMBL" id="EME86103.1"/>
    </source>
</evidence>
<dbReference type="Proteomes" id="UP000016932">
    <property type="component" value="Unassembled WGS sequence"/>
</dbReference>
<evidence type="ECO:0000313" key="2">
    <source>
        <dbReference type="Proteomes" id="UP000016932"/>
    </source>
</evidence>
<dbReference type="KEGG" id="pfj:MYCFIDRAFT_171908"/>
<accession>M3BA21</accession>
<protein>
    <submittedName>
        <fullName evidence="1">Uncharacterized protein</fullName>
    </submittedName>
</protein>
<dbReference type="RefSeq" id="XP_007923498.1">
    <property type="nucleotide sequence ID" value="XM_007925307.1"/>
</dbReference>
<gene>
    <name evidence="1" type="ORF">MYCFIDRAFT_171908</name>
</gene>
<keyword evidence="2" id="KW-1185">Reference proteome</keyword>